<dbReference type="Proteomes" id="UP000694257">
    <property type="component" value="Chromosome"/>
</dbReference>
<evidence type="ECO:0000313" key="8">
    <source>
        <dbReference type="EMBL" id="QXN88406.1"/>
    </source>
</evidence>
<keyword evidence="9" id="KW-1185">Reference proteome</keyword>
<feature type="signal peptide" evidence="7">
    <location>
        <begin position="1"/>
        <end position="31"/>
    </location>
</feature>
<keyword evidence="2" id="KW-0964">Secreted</keyword>
<name>A0ABX8RGB8_NOCIO</name>
<evidence type="ECO:0008006" key="10">
    <source>
        <dbReference type="Google" id="ProtNLM"/>
    </source>
</evidence>
<accession>A0ABX8RGB8</accession>
<evidence type="ECO:0000256" key="1">
    <source>
        <dbReference type="ARBA" id="ARBA00004613"/>
    </source>
</evidence>
<organism evidence="8 9">
    <name type="scientific">Nocardia iowensis</name>
    <dbReference type="NCBI Taxonomy" id="204891"/>
    <lineage>
        <taxon>Bacteria</taxon>
        <taxon>Bacillati</taxon>
        <taxon>Actinomycetota</taxon>
        <taxon>Actinomycetes</taxon>
        <taxon>Mycobacteriales</taxon>
        <taxon>Nocardiaceae</taxon>
        <taxon>Nocardia</taxon>
    </lineage>
</organism>
<evidence type="ECO:0000256" key="7">
    <source>
        <dbReference type="SAM" id="SignalP"/>
    </source>
</evidence>
<dbReference type="EMBL" id="CP078145">
    <property type="protein sequence ID" value="QXN88406.1"/>
    <property type="molecule type" value="Genomic_DNA"/>
</dbReference>
<dbReference type="Pfam" id="PF00756">
    <property type="entry name" value="Esterase"/>
    <property type="match status" value="1"/>
</dbReference>
<keyword evidence="4" id="KW-0378">Hydrolase</keyword>
<reference evidence="8 9" key="1">
    <citation type="submission" date="2021-07" db="EMBL/GenBank/DDBJ databases">
        <title>Whole Genome Sequence of Nocardia Iowensis.</title>
        <authorList>
            <person name="Lamm A."/>
            <person name="Collins-Fairclough A.M."/>
            <person name="Bunk B."/>
            <person name="Sproer C."/>
        </authorList>
    </citation>
    <scope>NUCLEOTIDE SEQUENCE [LARGE SCALE GENOMIC DNA]</scope>
    <source>
        <strain evidence="8 9">NRRL 5646</strain>
    </source>
</reference>
<evidence type="ECO:0000256" key="2">
    <source>
        <dbReference type="ARBA" id="ARBA00022525"/>
    </source>
</evidence>
<evidence type="ECO:0000256" key="4">
    <source>
        <dbReference type="ARBA" id="ARBA00022801"/>
    </source>
</evidence>
<dbReference type="RefSeq" id="WP_218469289.1">
    <property type="nucleotide sequence ID" value="NZ_BAABJN010000008.1"/>
</dbReference>
<dbReference type="InterPro" id="IPR006311">
    <property type="entry name" value="TAT_signal"/>
</dbReference>
<evidence type="ECO:0000256" key="5">
    <source>
        <dbReference type="ARBA" id="ARBA00023277"/>
    </source>
</evidence>
<gene>
    <name evidence="8" type="ORF">KV110_22675</name>
</gene>
<keyword evidence="3 7" id="KW-0732">Signal</keyword>
<protein>
    <recommendedName>
        <fullName evidence="10">Polyhydroxybutyrate depolymerase</fullName>
    </recommendedName>
</protein>
<dbReference type="PANTHER" id="PTHR38050:SF1">
    <property type="entry name" value="FERULOYL ESTERASE C"/>
    <property type="match status" value="1"/>
</dbReference>
<dbReference type="PROSITE" id="PS51318">
    <property type="entry name" value="TAT"/>
    <property type="match status" value="1"/>
</dbReference>
<evidence type="ECO:0000256" key="3">
    <source>
        <dbReference type="ARBA" id="ARBA00022729"/>
    </source>
</evidence>
<dbReference type="InterPro" id="IPR000801">
    <property type="entry name" value="Esterase-like"/>
</dbReference>
<evidence type="ECO:0000313" key="9">
    <source>
        <dbReference type="Proteomes" id="UP000694257"/>
    </source>
</evidence>
<sequence length="295" mass="31520">MPHARRVFTRVSLVVASVALAFGLAAPAAVAETPDQPLPDEPAAACAQTPTSGTIERRIGGRVYLLHVPAGLPRPAPLLLALHGGGSWPAQHETQSGWSGFADAKKFIVAYPRGGLANDNGTWSWHYLPGQDQDERFLREVVTDIAATWCVDARRVHVSGHSNGGQMTTRMACSAARLIASVAVYAGPAHSANPFDCAPARPISFGLFAGQNDPVVNLILMGNHRLNWQIRNGCTTPPVPEPHPAGVLAAEVNTCNADTKVVWRVYNAGHGIPGGDLGADIRNRMWTMFQNNPRP</sequence>
<dbReference type="InterPro" id="IPR043595">
    <property type="entry name" value="FaeB/C/D"/>
</dbReference>
<keyword evidence="6" id="KW-0624">Polysaccharide degradation</keyword>
<comment type="subcellular location">
    <subcellularLocation>
        <location evidence="1">Secreted</location>
    </subcellularLocation>
</comment>
<evidence type="ECO:0000256" key="6">
    <source>
        <dbReference type="ARBA" id="ARBA00023326"/>
    </source>
</evidence>
<feature type="chain" id="PRO_5046170199" description="Polyhydroxybutyrate depolymerase" evidence="7">
    <location>
        <begin position="32"/>
        <end position="295"/>
    </location>
</feature>
<proteinExistence type="predicted"/>
<keyword evidence="5" id="KW-0119">Carbohydrate metabolism</keyword>
<dbReference type="PANTHER" id="PTHR38050">
    <property type="match status" value="1"/>
</dbReference>